<evidence type="ECO:0000313" key="4">
    <source>
        <dbReference type="Proteomes" id="UP000660262"/>
    </source>
</evidence>
<dbReference type="Proteomes" id="UP000660262">
    <property type="component" value="Unassembled WGS sequence"/>
</dbReference>
<name>A0A830HJ57_9CHLO</name>
<protein>
    <submittedName>
        <fullName evidence="3">Uncharacterized protein</fullName>
    </submittedName>
</protein>
<reference evidence="3" key="1">
    <citation type="submission" date="2020-10" db="EMBL/GenBank/DDBJ databases">
        <title>Unveiling of a novel bifunctional photoreceptor, Dualchrome1, isolated from a cosmopolitan green alga.</title>
        <authorList>
            <person name="Suzuki S."/>
            <person name="Kawachi M."/>
        </authorList>
    </citation>
    <scope>NUCLEOTIDE SEQUENCE</scope>
    <source>
        <strain evidence="3">NIES 2893</strain>
    </source>
</reference>
<feature type="region of interest" description="Disordered" evidence="2">
    <location>
        <begin position="1"/>
        <end position="37"/>
    </location>
</feature>
<gene>
    <name evidence="3" type="ORF">PPROV_000552900</name>
</gene>
<accession>A0A830HJ57</accession>
<evidence type="ECO:0000313" key="3">
    <source>
        <dbReference type="EMBL" id="GHP06785.1"/>
    </source>
</evidence>
<proteinExistence type="predicted"/>
<feature type="coiled-coil region" evidence="1">
    <location>
        <begin position="186"/>
        <end position="213"/>
    </location>
</feature>
<evidence type="ECO:0000256" key="2">
    <source>
        <dbReference type="SAM" id="MobiDB-lite"/>
    </source>
</evidence>
<feature type="compositionally biased region" description="Low complexity" evidence="2">
    <location>
        <begin position="238"/>
        <end position="253"/>
    </location>
</feature>
<evidence type="ECO:0000256" key="1">
    <source>
        <dbReference type="SAM" id="Coils"/>
    </source>
</evidence>
<comment type="caution">
    <text evidence="3">The sequence shown here is derived from an EMBL/GenBank/DDBJ whole genome shotgun (WGS) entry which is preliminary data.</text>
</comment>
<dbReference type="EMBL" id="BNJQ01000014">
    <property type="protein sequence ID" value="GHP06785.1"/>
    <property type="molecule type" value="Genomic_DNA"/>
</dbReference>
<sequence length="283" mass="30396">MQSAWGVMGSSTTNASAPQTFNGGIKKRRSSGSLGSKHAMSVDKMQVDAMDINAVATLARAKLQASSTIQQQNPAASNATSSMTTVVMTDTAANTTFPAKKYPSMPLITPGGSSVISAGNMYPIQNARNRNLSKTRKFKSERYVILVVDGKNPIYIPKLDLTFRSNVPRRAGCHIRQAPQLNANEQARLLVAAQQLQQQRAMLQQQMNVQQQQQPSVSFVPAHAGWSAQHHSPPPPSSGASSATSSSSSHAMSGTRGHGLWANIKAAFTPPHHNHHGARPAWR</sequence>
<dbReference type="AlphaFoldDB" id="A0A830HJ57"/>
<feature type="compositionally biased region" description="Polar residues" evidence="2">
    <location>
        <begin position="1"/>
        <end position="22"/>
    </location>
</feature>
<keyword evidence="4" id="KW-1185">Reference proteome</keyword>
<keyword evidence="1" id="KW-0175">Coiled coil</keyword>
<organism evidence="3 4">
    <name type="scientific">Pycnococcus provasolii</name>
    <dbReference type="NCBI Taxonomy" id="41880"/>
    <lineage>
        <taxon>Eukaryota</taxon>
        <taxon>Viridiplantae</taxon>
        <taxon>Chlorophyta</taxon>
        <taxon>Pseudoscourfieldiophyceae</taxon>
        <taxon>Pseudoscourfieldiales</taxon>
        <taxon>Pycnococcaceae</taxon>
        <taxon>Pycnococcus</taxon>
    </lineage>
</organism>
<feature type="region of interest" description="Disordered" evidence="2">
    <location>
        <begin position="224"/>
        <end position="256"/>
    </location>
</feature>